<name>A0A2P2QXA4_RHIMU</name>
<dbReference type="AlphaFoldDB" id="A0A2P2QXA4"/>
<protein>
    <submittedName>
        <fullName evidence="1">Uncharacterized protein</fullName>
    </submittedName>
</protein>
<organism evidence="1">
    <name type="scientific">Rhizophora mucronata</name>
    <name type="common">Asiatic mangrove</name>
    <dbReference type="NCBI Taxonomy" id="61149"/>
    <lineage>
        <taxon>Eukaryota</taxon>
        <taxon>Viridiplantae</taxon>
        <taxon>Streptophyta</taxon>
        <taxon>Embryophyta</taxon>
        <taxon>Tracheophyta</taxon>
        <taxon>Spermatophyta</taxon>
        <taxon>Magnoliopsida</taxon>
        <taxon>eudicotyledons</taxon>
        <taxon>Gunneridae</taxon>
        <taxon>Pentapetalae</taxon>
        <taxon>rosids</taxon>
        <taxon>fabids</taxon>
        <taxon>Malpighiales</taxon>
        <taxon>Rhizophoraceae</taxon>
        <taxon>Rhizophora</taxon>
    </lineage>
</organism>
<dbReference type="EMBL" id="GGEC01091155">
    <property type="protein sequence ID" value="MBX71639.1"/>
    <property type="molecule type" value="Transcribed_RNA"/>
</dbReference>
<evidence type="ECO:0000313" key="1">
    <source>
        <dbReference type="EMBL" id="MBX71639.1"/>
    </source>
</evidence>
<reference evidence="1" key="1">
    <citation type="submission" date="2018-02" db="EMBL/GenBank/DDBJ databases">
        <title>Rhizophora mucronata_Transcriptome.</title>
        <authorList>
            <person name="Meera S.P."/>
            <person name="Sreeshan A."/>
            <person name="Augustine A."/>
        </authorList>
    </citation>
    <scope>NUCLEOTIDE SEQUENCE</scope>
    <source>
        <tissue evidence="1">Leaf</tissue>
    </source>
</reference>
<sequence length="49" mass="5331">MSKVHQSISPNSNQHGPPVVKSILDLGSRIIIVIEEVTISFSDFTPKLA</sequence>
<accession>A0A2P2QXA4</accession>
<proteinExistence type="predicted"/>